<dbReference type="InterPro" id="IPR011701">
    <property type="entry name" value="MFS"/>
</dbReference>
<feature type="transmembrane region" description="Helical" evidence="6">
    <location>
        <begin position="338"/>
        <end position="357"/>
    </location>
</feature>
<comment type="subcellular location">
    <subcellularLocation>
        <location evidence="1">Membrane</location>
        <topology evidence="1">Multi-pass membrane protein</topology>
    </subcellularLocation>
</comment>
<evidence type="ECO:0000256" key="3">
    <source>
        <dbReference type="ARBA" id="ARBA00022692"/>
    </source>
</evidence>
<dbReference type="GO" id="GO:0016020">
    <property type="term" value="C:membrane"/>
    <property type="evidence" value="ECO:0007669"/>
    <property type="project" value="UniProtKB-SubCell"/>
</dbReference>
<accession>A0A9P4GPV0</accession>
<feature type="transmembrane region" description="Helical" evidence="6">
    <location>
        <begin position="420"/>
        <end position="441"/>
    </location>
</feature>
<evidence type="ECO:0000256" key="1">
    <source>
        <dbReference type="ARBA" id="ARBA00004141"/>
    </source>
</evidence>
<keyword evidence="5 6" id="KW-0472">Membrane</keyword>
<organism evidence="7 8">
    <name type="scientific">Cucurbitaria berberidis CBS 394.84</name>
    <dbReference type="NCBI Taxonomy" id="1168544"/>
    <lineage>
        <taxon>Eukaryota</taxon>
        <taxon>Fungi</taxon>
        <taxon>Dikarya</taxon>
        <taxon>Ascomycota</taxon>
        <taxon>Pezizomycotina</taxon>
        <taxon>Dothideomycetes</taxon>
        <taxon>Pleosporomycetidae</taxon>
        <taxon>Pleosporales</taxon>
        <taxon>Pleosporineae</taxon>
        <taxon>Cucurbitariaceae</taxon>
        <taxon>Cucurbitaria</taxon>
    </lineage>
</organism>
<feature type="transmembrane region" description="Helical" evidence="6">
    <location>
        <begin position="297"/>
        <end position="318"/>
    </location>
</feature>
<proteinExistence type="predicted"/>
<dbReference type="PANTHER" id="PTHR43791:SF36">
    <property type="entry name" value="TRANSPORTER, PUTATIVE (AFU_ORTHOLOGUE AFUA_6G08340)-RELATED"/>
    <property type="match status" value="1"/>
</dbReference>
<gene>
    <name evidence="7" type="ORF">K460DRAFT_279000</name>
</gene>
<keyword evidence="4 6" id="KW-1133">Transmembrane helix</keyword>
<evidence type="ECO:0000256" key="6">
    <source>
        <dbReference type="SAM" id="Phobius"/>
    </source>
</evidence>
<feature type="transmembrane region" description="Helical" evidence="6">
    <location>
        <begin position="229"/>
        <end position="251"/>
    </location>
</feature>
<evidence type="ECO:0000256" key="4">
    <source>
        <dbReference type="ARBA" id="ARBA00022989"/>
    </source>
</evidence>
<keyword evidence="3 6" id="KW-0812">Transmembrane</keyword>
<dbReference type="EMBL" id="ML976615">
    <property type="protein sequence ID" value="KAF1849525.1"/>
    <property type="molecule type" value="Genomic_DNA"/>
</dbReference>
<dbReference type="Proteomes" id="UP000800039">
    <property type="component" value="Unassembled WGS sequence"/>
</dbReference>
<reference evidence="7" key="1">
    <citation type="submission" date="2020-01" db="EMBL/GenBank/DDBJ databases">
        <authorList>
            <consortium name="DOE Joint Genome Institute"/>
            <person name="Haridas S."/>
            <person name="Albert R."/>
            <person name="Binder M."/>
            <person name="Bloem J."/>
            <person name="Labutti K."/>
            <person name="Salamov A."/>
            <person name="Andreopoulos B."/>
            <person name="Baker S.E."/>
            <person name="Barry K."/>
            <person name="Bills G."/>
            <person name="Bluhm B.H."/>
            <person name="Cannon C."/>
            <person name="Castanera R."/>
            <person name="Culley D.E."/>
            <person name="Daum C."/>
            <person name="Ezra D."/>
            <person name="Gonzalez J.B."/>
            <person name="Henrissat B."/>
            <person name="Kuo A."/>
            <person name="Liang C."/>
            <person name="Lipzen A."/>
            <person name="Lutzoni F."/>
            <person name="Magnuson J."/>
            <person name="Mondo S."/>
            <person name="Nolan M."/>
            <person name="Ohm R."/>
            <person name="Pangilinan J."/>
            <person name="Park H.-J."/>
            <person name="Ramirez L."/>
            <person name="Alfaro M."/>
            <person name="Sun H."/>
            <person name="Tritt A."/>
            <person name="Yoshinaga Y."/>
            <person name="Zwiers L.-H."/>
            <person name="Turgeon B.G."/>
            <person name="Goodwin S.B."/>
            <person name="Spatafora J.W."/>
            <person name="Crous P.W."/>
            <person name="Grigoriev I.V."/>
        </authorList>
    </citation>
    <scope>NUCLEOTIDE SEQUENCE</scope>
    <source>
        <strain evidence="7">CBS 394.84</strain>
    </source>
</reference>
<evidence type="ECO:0000256" key="5">
    <source>
        <dbReference type="ARBA" id="ARBA00023136"/>
    </source>
</evidence>
<sequence length="525" mass="58343">MLDQKTKLTAVSAPVVDDPNSGLHYARRGSITNDELSNEQIEGYDAERMRARTLLTAEEEKKLLRKVDWHLMTLCSVMFLLKNIDADNVSNARIMNKGTKSNIMTQLGMSANEYNLVTTMYYIPYIIAEAPSNLLLKRLLPSRWQSRIMITWGIALACHAAVKNKEGLSRLACFQASYYKCATGIDRTRCQYACCISVIDILGNLSGIFSGILAFAFSHLDGAHGLSGWQWLFLVEAIVTIVFGISLIWILPDFPPQAKWLTEKEKAFIQARLPGNAPQSSELNFRWREIVDALKDVRLWLFTLIWALFTIGTSGVRFYQPTVIANLGFTDIASAQLLNLPISIFSIIVIGVTGAFADNGRLPRPLYPLSFLCVILICYGVLYAYPNTGGVFAATVIGNGVTSAWYPMMWPWRVQTTSKATGSAFSIGFVNSYGQIGGAIGPHLFRSQYAPHYGISFGIAMGFVSACILATSLTWYLTRKTERDTRKLKVARVKAQNRGETVLDDVVDKDLKKARSSDKSAETRA</sequence>
<dbReference type="AlphaFoldDB" id="A0A9P4GPV0"/>
<feature type="transmembrane region" description="Helical" evidence="6">
    <location>
        <begin position="366"/>
        <end position="385"/>
    </location>
</feature>
<keyword evidence="2" id="KW-0813">Transport</keyword>
<dbReference type="Gene3D" id="1.20.1250.20">
    <property type="entry name" value="MFS general substrate transporter like domains"/>
    <property type="match status" value="2"/>
</dbReference>
<evidence type="ECO:0000313" key="8">
    <source>
        <dbReference type="Proteomes" id="UP000800039"/>
    </source>
</evidence>
<comment type="caution">
    <text evidence="7">The sequence shown here is derived from an EMBL/GenBank/DDBJ whole genome shotgun (WGS) entry which is preliminary data.</text>
</comment>
<evidence type="ECO:0000256" key="2">
    <source>
        <dbReference type="ARBA" id="ARBA00022448"/>
    </source>
</evidence>
<dbReference type="OrthoDB" id="2985014at2759"/>
<dbReference type="GeneID" id="63845548"/>
<name>A0A9P4GPV0_9PLEO</name>
<protein>
    <submittedName>
        <fullName evidence="7">Pantothenate transporter</fullName>
    </submittedName>
</protein>
<dbReference type="GO" id="GO:0022857">
    <property type="term" value="F:transmembrane transporter activity"/>
    <property type="evidence" value="ECO:0007669"/>
    <property type="project" value="InterPro"/>
</dbReference>
<dbReference type="Pfam" id="PF07690">
    <property type="entry name" value="MFS_1"/>
    <property type="match status" value="1"/>
</dbReference>
<dbReference type="PANTHER" id="PTHR43791">
    <property type="entry name" value="PERMEASE-RELATED"/>
    <property type="match status" value="1"/>
</dbReference>
<dbReference type="InterPro" id="IPR036259">
    <property type="entry name" value="MFS_trans_sf"/>
</dbReference>
<dbReference type="SUPFAM" id="SSF103473">
    <property type="entry name" value="MFS general substrate transporter"/>
    <property type="match status" value="1"/>
</dbReference>
<feature type="transmembrane region" description="Helical" evidence="6">
    <location>
        <begin position="453"/>
        <end position="477"/>
    </location>
</feature>
<evidence type="ECO:0000313" key="7">
    <source>
        <dbReference type="EMBL" id="KAF1849525.1"/>
    </source>
</evidence>
<dbReference type="RefSeq" id="XP_040792088.1">
    <property type="nucleotide sequence ID" value="XM_040928295.1"/>
</dbReference>
<feature type="transmembrane region" description="Helical" evidence="6">
    <location>
        <begin position="192"/>
        <end position="217"/>
    </location>
</feature>
<feature type="transmembrane region" description="Helical" evidence="6">
    <location>
        <begin position="391"/>
        <end position="408"/>
    </location>
</feature>
<keyword evidence="8" id="KW-1185">Reference proteome</keyword>